<protein>
    <submittedName>
        <fullName evidence="1">Uncharacterized protein</fullName>
    </submittedName>
</protein>
<accession>A0A6C0Y120</accession>
<reference evidence="1 2" key="1">
    <citation type="submission" date="2019-09" db="EMBL/GenBank/DDBJ databases">
        <title>Non-baumannii Acinetobacter spp. carrying blaNDM-1 isolated in China.</title>
        <authorList>
            <person name="Cui C."/>
            <person name="Chen C."/>
            <person name="Sun J."/>
            <person name="Liu Y."/>
        </authorList>
    </citation>
    <scope>NUCLEOTIDE SEQUENCE [LARGE SCALE GENOMIC DNA]</scope>
    <source>
        <strain evidence="1 2">B18</strain>
    </source>
</reference>
<organism evidence="1 2">
    <name type="scientific">Acinetobacter indicus</name>
    <dbReference type="NCBI Taxonomy" id="756892"/>
    <lineage>
        <taxon>Bacteria</taxon>
        <taxon>Pseudomonadati</taxon>
        <taxon>Pseudomonadota</taxon>
        <taxon>Gammaproteobacteria</taxon>
        <taxon>Moraxellales</taxon>
        <taxon>Moraxellaceae</taxon>
        <taxon>Acinetobacter</taxon>
    </lineage>
</organism>
<dbReference type="RefSeq" id="WP_163145661.1">
    <property type="nucleotide sequence ID" value="NZ_CP044455.1"/>
</dbReference>
<dbReference type="AlphaFoldDB" id="A0A6C0Y120"/>
<gene>
    <name evidence="1" type="ORF">FSC09_05145</name>
</gene>
<proteinExistence type="predicted"/>
<dbReference type="Proteomes" id="UP000503440">
    <property type="component" value="Chromosome"/>
</dbReference>
<name>A0A6C0Y120_9GAMM</name>
<evidence type="ECO:0000313" key="2">
    <source>
        <dbReference type="Proteomes" id="UP000503440"/>
    </source>
</evidence>
<dbReference type="EMBL" id="CP044455">
    <property type="protein sequence ID" value="QIC69828.1"/>
    <property type="molecule type" value="Genomic_DNA"/>
</dbReference>
<evidence type="ECO:0000313" key="1">
    <source>
        <dbReference type="EMBL" id="QIC69828.1"/>
    </source>
</evidence>
<sequence length="359" mass="38681">MALSFTSNKKATNIISDASGYKGPLDYILNADIVNNLYFTQHDGVKVYGSMEGIFQVARTSSNGQVLDEDLNISRVAANTPRRSYLPSYDLFGIVIEEGRYNFFNQSTLVTKETNKLPSTTNTFACYALEGSAQASASEVDIISGTGTYDDPQFFTLKSGGTLTPTITVSGTPKAVQVEQLIDKSSASAIPSVTAAMKAAESMSIPADSIFPETQGCLVLNILENKPNVENGKSIYIPYFQISSDENNYLAMNRRVERNTLTLRLFKGGSEVLASQVALATTNNKIAISWNNGVVSYAVNGTSYSVNTTMDANFKANTVQLLSAISNWVAASGNSALANMIAYNRALTLDELAKATTSW</sequence>